<dbReference type="InterPro" id="IPR036396">
    <property type="entry name" value="Cyt_P450_sf"/>
</dbReference>
<dbReference type="Pfam" id="PF00067">
    <property type="entry name" value="p450"/>
    <property type="match status" value="1"/>
</dbReference>
<dbReference type="Gene3D" id="1.10.630.10">
    <property type="entry name" value="Cytochrome P450"/>
    <property type="match status" value="2"/>
</dbReference>
<evidence type="ECO:0000256" key="4">
    <source>
        <dbReference type="ARBA" id="ARBA00023002"/>
    </source>
</evidence>
<proteinExistence type="inferred from homology"/>
<dbReference type="GO" id="GO:0016125">
    <property type="term" value="P:sterol metabolic process"/>
    <property type="evidence" value="ECO:0007669"/>
    <property type="project" value="TreeGrafter"/>
</dbReference>
<dbReference type="PROSITE" id="PS00086">
    <property type="entry name" value="CYTOCHROME_P450"/>
    <property type="match status" value="1"/>
</dbReference>
<dbReference type="CDD" id="cd00302">
    <property type="entry name" value="cytochrome_P450"/>
    <property type="match status" value="1"/>
</dbReference>
<dbReference type="EMBL" id="JAFLRJ010000175">
    <property type="protein sequence ID" value="MBO0513966.1"/>
    <property type="molecule type" value="Genomic_DNA"/>
</dbReference>
<protein>
    <submittedName>
        <fullName evidence="10">Cytochrome P450</fullName>
    </submittedName>
</protein>
<reference evidence="10" key="1">
    <citation type="submission" date="2021-03" db="EMBL/GenBank/DDBJ databases">
        <title>Streptomyces poriferae sp. nov., a novel marine sponge-derived Actinobacteria species with anti-MRSA activity.</title>
        <authorList>
            <person name="Sandoval-Powers M."/>
            <person name="Kralova S."/>
            <person name="Nguyen G.-S."/>
            <person name="Fawwal D."/>
            <person name="Degnes K."/>
            <person name="Klinkenberg G."/>
            <person name="Sletta H."/>
            <person name="Wentzel A."/>
            <person name="Liles M.R."/>
        </authorList>
    </citation>
    <scope>NUCLEOTIDE SEQUENCE</scope>
    <source>
        <strain evidence="10">DSM 41794</strain>
    </source>
</reference>
<dbReference type="GO" id="GO:0016705">
    <property type="term" value="F:oxidoreductase activity, acting on paired donors, with incorporation or reduction of molecular oxygen"/>
    <property type="evidence" value="ECO:0007669"/>
    <property type="project" value="InterPro"/>
</dbReference>
<dbReference type="InterPro" id="IPR017972">
    <property type="entry name" value="Cyt_P450_CS"/>
</dbReference>
<evidence type="ECO:0000256" key="5">
    <source>
        <dbReference type="ARBA" id="ARBA00023004"/>
    </source>
</evidence>
<keyword evidence="2 7" id="KW-0349">Heme</keyword>
<dbReference type="GO" id="GO:0004497">
    <property type="term" value="F:monooxygenase activity"/>
    <property type="evidence" value="ECO:0007669"/>
    <property type="project" value="UniProtKB-KW"/>
</dbReference>
<keyword evidence="11" id="KW-1185">Reference proteome</keyword>
<dbReference type="Proteomes" id="UP000664167">
    <property type="component" value="Unassembled WGS sequence"/>
</dbReference>
<dbReference type="PRINTS" id="PR00463">
    <property type="entry name" value="EP450I"/>
</dbReference>
<comment type="caution">
    <text evidence="10">The sequence shown here is derived from an EMBL/GenBank/DDBJ whole genome shotgun (WGS) entry which is preliminary data.</text>
</comment>
<dbReference type="SUPFAM" id="SSF48264">
    <property type="entry name" value="Cytochrome P450"/>
    <property type="match status" value="1"/>
</dbReference>
<dbReference type="AlphaFoldDB" id="A0A939F7F9"/>
<evidence type="ECO:0000313" key="10">
    <source>
        <dbReference type="EMBL" id="MBO0513966.1"/>
    </source>
</evidence>
<keyword evidence="6 8" id="KW-0503">Monooxygenase</keyword>
<evidence type="ECO:0000313" key="11">
    <source>
        <dbReference type="Proteomes" id="UP000664167"/>
    </source>
</evidence>
<organism evidence="10 11">
    <name type="scientific">Streptomyces beijiangensis</name>
    <dbReference type="NCBI Taxonomy" id="163361"/>
    <lineage>
        <taxon>Bacteria</taxon>
        <taxon>Bacillati</taxon>
        <taxon>Actinomycetota</taxon>
        <taxon>Actinomycetes</taxon>
        <taxon>Kitasatosporales</taxon>
        <taxon>Streptomycetaceae</taxon>
        <taxon>Streptomyces</taxon>
    </lineage>
</organism>
<evidence type="ECO:0000256" key="3">
    <source>
        <dbReference type="ARBA" id="ARBA00022723"/>
    </source>
</evidence>
<comment type="cofactor">
    <cofactor evidence="7">
        <name>heme</name>
        <dbReference type="ChEBI" id="CHEBI:30413"/>
    </cofactor>
</comment>
<sequence>MSPTGEGEHRPPPDAPRGGAAFRRDPLAFLTAEFDTSRDVWRSASGRLCVANPQAARDVLSNRHEYFRETSDFFHTRRRVFGPRSAQIDIGRAARGLLRHHLEAHRADIPRLVDEALTPASTWPDAGNLLVRELLRTALVHPDSPAALSRAVDAVIERAVLSGAREHHSTLSRAVFRRRTMRSITTEIRERRLAGATTGTTAPRDLLDITVSAGGPTARPAELAEVYLSFLFATVGSIGFALGWSVYLVGTHPGAENAEPGWIVREAMRLWPVAWMFARTPEKEHRLAGVPVAPPDQVDVCTYLVHRHPAYWERPDEFVPERWAQPIRDPAFMPFGHGPHTCAGATVTMSLLEDLVLAVVRHRNLSVELCGEAAPPGPALAPPRFTMRLRHSRDSAEGR</sequence>
<keyword evidence="3 7" id="KW-0479">Metal-binding</keyword>
<accession>A0A939F7F9</accession>
<evidence type="ECO:0000256" key="7">
    <source>
        <dbReference type="PIRSR" id="PIRSR602401-1"/>
    </source>
</evidence>
<comment type="similarity">
    <text evidence="1 8">Belongs to the cytochrome P450 family.</text>
</comment>
<gene>
    <name evidence="10" type="ORF">J0695_19495</name>
</gene>
<evidence type="ECO:0000256" key="9">
    <source>
        <dbReference type="SAM" id="MobiDB-lite"/>
    </source>
</evidence>
<evidence type="ECO:0000256" key="6">
    <source>
        <dbReference type="ARBA" id="ARBA00023033"/>
    </source>
</evidence>
<dbReference type="PANTHER" id="PTHR24286">
    <property type="entry name" value="CYTOCHROME P450 26"/>
    <property type="match status" value="1"/>
</dbReference>
<dbReference type="GO" id="GO:0020037">
    <property type="term" value="F:heme binding"/>
    <property type="evidence" value="ECO:0007669"/>
    <property type="project" value="InterPro"/>
</dbReference>
<feature type="compositionally biased region" description="Basic and acidic residues" evidence="9">
    <location>
        <begin position="1"/>
        <end position="12"/>
    </location>
</feature>
<evidence type="ECO:0000256" key="2">
    <source>
        <dbReference type="ARBA" id="ARBA00022617"/>
    </source>
</evidence>
<keyword evidence="5 7" id="KW-0408">Iron</keyword>
<dbReference type="InterPro" id="IPR001128">
    <property type="entry name" value="Cyt_P450"/>
</dbReference>
<dbReference type="RefSeq" id="WP_206963380.1">
    <property type="nucleotide sequence ID" value="NZ_JBHSJN010000005.1"/>
</dbReference>
<dbReference type="GO" id="GO:0005506">
    <property type="term" value="F:iron ion binding"/>
    <property type="evidence" value="ECO:0007669"/>
    <property type="project" value="InterPro"/>
</dbReference>
<keyword evidence="4 8" id="KW-0560">Oxidoreductase</keyword>
<evidence type="ECO:0000256" key="1">
    <source>
        <dbReference type="ARBA" id="ARBA00010617"/>
    </source>
</evidence>
<dbReference type="PANTHER" id="PTHR24286:SF384">
    <property type="entry name" value="P450, PUTATIVE (EUROFUNG)-RELATED"/>
    <property type="match status" value="1"/>
</dbReference>
<dbReference type="InterPro" id="IPR002401">
    <property type="entry name" value="Cyt_P450_E_grp-I"/>
</dbReference>
<feature type="binding site" description="axial binding residue" evidence="7">
    <location>
        <position position="342"/>
    </location>
    <ligand>
        <name>heme</name>
        <dbReference type="ChEBI" id="CHEBI:30413"/>
    </ligand>
    <ligandPart>
        <name>Fe</name>
        <dbReference type="ChEBI" id="CHEBI:18248"/>
    </ligandPart>
</feature>
<feature type="region of interest" description="Disordered" evidence="9">
    <location>
        <begin position="1"/>
        <end position="21"/>
    </location>
</feature>
<evidence type="ECO:0000256" key="8">
    <source>
        <dbReference type="RuleBase" id="RU000461"/>
    </source>
</evidence>
<name>A0A939F7F9_9ACTN</name>